<gene>
    <name evidence="1" type="ORF">EPUL_006196</name>
</gene>
<protein>
    <submittedName>
        <fullName evidence="1">Uncharacterized protein</fullName>
    </submittedName>
</protein>
<dbReference type="AlphaFoldDB" id="A0A2S4PNP7"/>
<dbReference type="EMBL" id="PEDP01001450">
    <property type="protein sequence ID" value="POS83642.1"/>
    <property type="molecule type" value="Genomic_DNA"/>
</dbReference>
<sequence length="213" mass="24311">MASQTATTKLILSNVNPPSITSNFNPDFLLVLIESLNSHLQYPIEYSNDPTSDTDFLISQLGSLTRDLFKNAFSYVFNDYPSPRNISRPCMPYVFTEFISCPQSCPQLIEAHINTQGLYATRIPRAYARQIASDLYESVKKCFHTPPNKGWQIEVYHRVYSENLGILPNWAIDAVWVWQLVTAVDWNKSKPTRRSFLLLNYAGVGYATKEMPT</sequence>
<reference evidence="1 2" key="1">
    <citation type="submission" date="2017-10" db="EMBL/GenBank/DDBJ databases">
        <title>Development of genomic resources for the powdery mildew, Erysiphe pulchra.</title>
        <authorList>
            <person name="Wadl P.A."/>
            <person name="Mack B.M."/>
            <person name="Moore G."/>
            <person name="Beltz S.B."/>
        </authorList>
    </citation>
    <scope>NUCLEOTIDE SEQUENCE [LARGE SCALE GENOMIC DNA]</scope>
    <source>
        <strain evidence="1">Cflorida</strain>
    </source>
</reference>
<name>A0A2S4PNP7_9PEZI</name>
<evidence type="ECO:0000313" key="1">
    <source>
        <dbReference type="EMBL" id="POS83642.1"/>
    </source>
</evidence>
<proteinExistence type="predicted"/>
<keyword evidence="2" id="KW-1185">Reference proteome</keyword>
<dbReference type="OrthoDB" id="3583007at2759"/>
<accession>A0A2S4PNP7</accession>
<dbReference type="Proteomes" id="UP000237438">
    <property type="component" value="Unassembled WGS sequence"/>
</dbReference>
<organism evidence="1 2">
    <name type="scientific">Erysiphe pulchra</name>
    <dbReference type="NCBI Taxonomy" id="225359"/>
    <lineage>
        <taxon>Eukaryota</taxon>
        <taxon>Fungi</taxon>
        <taxon>Dikarya</taxon>
        <taxon>Ascomycota</taxon>
        <taxon>Pezizomycotina</taxon>
        <taxon>Leotiomycetes</taxon>
        <taxon>Erysiphales</taxon>
        <taxon>Erysiphaceae</taxon>
        <taxon>Erysiphe</taxon>
    </lineage>
</organism>
<evidence type="ECO:0000313" key="2">
    <source>
        <dbReference type="Proteomes" id="UP000237438"/>
    </source>
</evidence>
<comment type="caution">
    <text evidence="1">The sequence shown here is derived from an EMBL/GenBank/DDBJ whole genome shotgun (WGS) entry which is preliminary data.</text>
</comment>